<sequence length="34" mass="3987">MELDGIQTDLDENAKKIEEICTTEYMCTIYRGCR</sequence>
<dbReference type="EMBL" id="GBXM01075179">
    <property type="protein sequence ID" value="JAH33398.1"/>
    <property type="molecule type" value="Transcribed_RNA"/>
</dbReference>
<dbReference type="AlphaFoldDB" id="A0A0E9R7M5"/>
<reference evidence="1" key="2">
    <citation type="journal article" date="2015" name="Fish Shellfish Immunol.">
        <title>Early steps in the European eel (Anguilla anguilla)-Vibrio vulnificus interaction in the gills: Role of the RtxA13 toxin.</title>
        <authorList>
            <person name="Callol A."/>
            <person name="Pajuelo D."/>
            <person name="Ebbesson L."/>
            <person name="Teles M."/>
            <person name="MacKenzie S."/>
            <person name="Amaro C."/>
        </authorList>
    </citation>
    <scope>NUCLEOTIDE SEQUENCE</scope>
</reference>
<protein>
    <submittedName>
        <fullName evidence="1">Uncharacterized protein</fullName>
    </submittedName>
</protein>
<dbReference type="EMBL" id="GBXM01083458">
    <property type="protein sequence ID" value="JAH25119.1"/>
    <property type="molecule type" value="Transcribed_RNA"/>
</dbReference>
<organism evidence="1">
    <name type="scientific">Anguilla anguilla</name>
    <name type="common">European freshwater eel</name>
    <name type="synonym">Muraena anguilla</name>
    <dbReference type="NCBI Taxonomy" id="7936"/>
    <lineage>
        <taxon>Eukaryota</taxon>
        <taxon>Metazoa</taxon>
        <taxon>Chordata</taxon>
        <taxon>Craniata</taxon>
        <taxon>Vertebrata</taxon>
        <taxon>Euteleostomi</taxon>
        <taxon>Actinopterygii</taxon>
        <taxon>Neopterygii</taxon>
        <taxon>Teleostei</taxon>
        <taxon>Anguilliformes</taxon>
        <taxon>Anguillidae</taxon>
        <taxon>Anguilla</taxon>
    </lineage>
</organism>
<proteinExistence type="predicted"/>
<evidence type="ECO:0000313" key="1">
    <source>
        <dbReference type="EMBL" id="JAH25119.1"/>
    </source>
</evidence>
<reference evidence="1" key="1">
    <citation type="submission" date="2014-11" db="EMBL/GenBank/DDBJ databases">
        <authorList>
            <person name="Amaro Gonzalez C."/>
        </authorList>
    </citation>
    <scope>NUCLEOTIDE SEQUENCE</scope>
</reference>
<name>A0A0E9R7M5_ANGAN</name>
<accession>A0A0E9R7M5</accession>